<dbReference type="AlphaFoldDB" id="L8N2Y2"/>
<protein>
    <submittedName>
        <fullName evidence="1">Uncharacterized protein</fullName>
    </submittedName>
</protein>
<sequence>MAVPQEADPVVVVPYYSCRQVLPSVKPQELNGGALRRHSILGVLVAMLHIFLKVRARHLASAE</sequence>
<proteinExistence type="predicted"/>
<keyword evidence="2" id="KW-1185">Reference proteome</keyword>
<dbReference type="Proteomes" id="UP000011201">
    <property type="component" value="Unassembled WGS sequence"/>
</dbReference>
<gene>
    <name evidence="1" type="ORF">Pse7429DRAFT_2087</name>
</gene>
<comment type="caution">
    <text evidence="1">The sequence shown here is derived from an EMBL/GenBank/DDBJ whole genome shotgun (WGS) entry which is preliminary data.</text>
</comment>
<organism evidence="1 2">
    <name type="scientific">Pseudanabaena biceps PCC 7429</name>
    <dbReference type="NCBI Taxonomy" id="927668"/>
    <lineage>
        <taxon>Bacteria</taxon>
        <taxon>Bacillati</taxon>
        <taxon>Cyanobacteriota</taxon>
        <taxon>Cyanophyceae</taxon>
        <taxon>Pseudanabaenales</taxon>
        <taxon>Pseudanabaenaceae</taxon>
        <taxon>Pseudanabaena</taxon>
    </lineage>
</organism>
<reference evidence="1 2" key="1">
    <citation type="journal article" date="2013" name="Proc. Natl. Acad. Sci. U.S.A.">
        <title>Improving the coverage of the cyanobacterial phylum using diversity-driven genome sequencing.</title>
        <authorList>
            <person name="Shih P.M."/>
            <person name="Wu D."/>
            <person name="Latifi A."/>
            <person name="Axen S.D."/>
            <person name="Fewer D.P."/>
            <person name="Talla E."/>
            <person name="Calteau A."/>
            <person name="Cai F."/>
            <person name="Tandeau de Marsac N."/>
            <person name="Rippka R."/>
            <person name="Herdman M."/>
            <person name="Sivonen K."/>
            <person name="Coursin T."/>
            <person name="Laurent T."/>
            <person name="Goodwin L."/>
            <person name="Nolan M."/>
            <person name="Davenport K.W."/>
            <person name="Han C.S."/>
            <person name="Rubin E.M."/>
            <person name="Eisen J.A."/>
            <person name="Woyke T."/>
            <person name="Gugger M."/>
            <person name="Kerfeld C.A."/>
        </authorList>
    </citation>
    <scope>NUCLEOTIDE SEQUENCE [LARGE SCALE GENOMIC DNA]</scope>
    <source>
        <strain evidence="1 2">PCC 7429</strain>
    </source>
</reference>
<accession>L8N2Y2</accession>
<evidence type="ECO:0000313" key="1">
    <source>
        <dbReference type="EMBL" id="ELS32613.1"/>
    </source>
</evidence>
<name>L8N2Y2_9CYAN</name>
<dbReference type="EMBL" id="ALWB01000084">
    <property type="protein sequence ID" value="ELS32613.1"/>
    <property type="molecule type" value="Genomic_DNA"/>
</dbReference>
<evidence type="ECO:0000313" key="2">
    <source>
        <dbReference type="Proteomes" id="UP000011201"/>
    </source>
</evidence>